<reference evidence="5" key="1">
    <citation type="submission" date="2022-12" db="EMBL/GenBank/DDBJ databases">
        <authorList>
            <person name="Petersen C."/>
        </authorList>
    </citation>
    <scope>NUCLEOTIDE SEQUENCE</scope>
    <source>
        <strain evidence="5">IBT 29495</strain>
    </source>
</reference>
<evidence type="ECO:0000256" key="4">
    <source>
        <dbReference type="ARBA" id="ARBA00023033"/>
    </source>
</evidence>
<evidence type="ECO:0000313" key="6">
    <source>
        <dbReference type="Proteomes" id="UP001149954"/>
    </source>
</evidence>
<dbReference type="SUPFAM" id="SSF51905">
    <property type="entry name" value="FAD/NAD(P)-binding domain"/>
    <property type="match status" value="1"/>
</dbReference>
<comment type="cofactor">
    <cofactor evidence="1">
        <name>FAD</name>
        <dbReference type="ChEBI" id="CHEBI:57692"/>
    </cofactor>
</comment>
<gene>
    <name evidence="5" type="ORF">N7463_007006</name>
</gene>
<sequence>MPATGKYTDGFGQVPQATHETVVVDGVLRYPPTGLKVLVVGGGPGGYFTALECWRKGHDVELLEKNGANSPIGDIVFLSPSGWSTLKNYPSMLKPYQECSWDCFTTYRQLNGELVAPPLDFEWNRPNISQHAAWPLRVQAMVSRAGMTSMFYDQCTRLGIRVTFGANVVDYIEDTVEKTATVITEDGSRFVADIVVAADGLGTKSHMAIVGQPLRAVPTGYVVVRVFYRLDGIKNALLLAKLKHLKRPDFRVYSGDDFHCVAVAAKDSIVIGLTTKPKCRTSKTGIVEMIRNIPNNKLTSWQLCWRDLQSKWTSSGARIIQLGDSAHAFIPTSIMGATTALEDAQSPPECLRLAGRKNANLVINPSFQRVSVLQRLGFANRREMHCQGGMDEAMRNMTAGGPLGMARWIWTHNPEEYAKEKFADALAHLETKTPLEHTNIPKGFKWEPWTVEEELKREREGIAPDLKLNGDWSVY</sequence>
<dbReference type="GO" id="GO:0004497">
    <property type="term" value="F:monooxygenase activity"/>
    <property type="evidence" value="ECO:0007669"/>
    <property type="project" value="UniProtKB-KW"/>
</dbReference>
<keyword evidence="4" id="KW-0503">Monooxygenase</keyword>
<evidence type="ECO:0000256" key="3">
    <source>
        <dbReference type="ARBA" id="ARBA00023002"/>
    </source>
</evidence>
<dbReference type="AlphaFoldDB" id="A0A9W9XVL2"/>
<proteinExistence type="inferred from homology"/>
<dbReference type="Gene3D" id="3.50.50.60">
    <property type="entry name" value="FAD/NAD(P)-binding domain"/>
    <property type="match status" value="1"/>
</dbReference>
<name>A0A9W9XVL2_9EURO</name>
<keyword evidence="6" id="KW-1185">Reference proteome</keyword>
<dbReference type="InterPro" id="IPR050493">
    <property type="entry name" value="FAD-dep_Monooxygenase_BioMet"/>
</dbReference>
<comment type="caution">
    <text evidence="5">The sequence shown here is derived from an EMBL/GenBank/DDBJ whole genome shotgun (WGS) entry which is preliminary data.</text>
</comment>
<dbReference type="Proteomes" id="UP001149954">
    <property type="component" value="Unassembled WGS sequence"/>
</dbReference>
<dbReference type="EMBL" id="JAPWDS010000003">
    <property type="protein sequence ID" value="KAJ5504132.1"/>
    <property type="molecule type" value="Genomic_DNA"/>
</dbReference>
<accession>A0A9W9XVL2</accession>
<reference evidence="5" key="2">
    <citation type="journal article" date="2023" name="IMA Fungus">
        <title>Comparative genomic study of the Penicillium genus elucidates a diverse pangenome and 15 lateral gene transfer events.</title>
        <authorList>
            <person name="Petersen C."/>
            <person name="Sorensen T."/>
            <person name="Nielsen M.R."/>
            <person name="Sondergaard T.E."/>
            <person name="Sorensen J.L."/>
            <person name="Fitzpatrick D.A."/>
            <person name="Frisvad J.C."/>
            <person name="Nielsen K.L."/>
        </authorList>
    </citation>
    <scope>NUCLEOTIDE SEQUENCE</scope>
    <source>
        <strain evidence="5">IBT 29495</strain>
    </source>
</reference>
<dbReference type="PANTHER" id="PTHR13789">
    <property type="entry name" value="MONOOXYGENASE"/>
    <property type="match status" value="1"/>
</dbReference>
<evidence type="ECO:0000256" key="1">
    <source>
        <dbReference type="ARBA" id="ARBA00001974"/>
    </source>
</evidence>
<dbReference type="PANTHER" id="PTHR13789:SF315">
    <property type="entry name" value="FAD-DEPENDENT MONOOXYGENASE MDPD"/>
    <property type="match status" value="1"/>
</dbReference>
<keyword evidence="3" id="KW-0560">Oxidoreductase</keyword>
<dbReference type="InterPro" id="IPR036188">
    <property type="entry name" value="FAD/NAD-bd_sf"/>
</dbReference>
<evidence type="ECO:0000313" key="5">
    <source>
        <dbReference type="EMBL" id="KAJ5504132.1"/>
    </source>
</evidence>
<evidence type="ECO:0000256" key="2">
    <source>
        <dbReference type="ARBA" id="ARBA00007992"/>
    </source>
</evidence>
<dbReference type="PRINTS" id="PR00420">
    <property type="entry name" value="RNGMNOXGNASE"/>
</dbReference>
<comment type="similarity">
    <text evidence="2">Belongs to the paxM FAD-dependent monooxygenase family.</text>
</comment>
<dbReference type="OrthoDB" id="16820at2759"/>
<organism evidence="5 6">
    <name type="scientific">Penicillium fimorum</name>
    <dbReference type="NCBI Taxonomy" id="1882269"/>
    <lineage>
        <taxon>Eukaryota</taxon>
        <taxon>Fungi</taxon>
        <taxon>Dikarya</taxon>
        <taxon>Ascomycota</taxon>
        <taxon>Pezizomycotina</taxon>
        <taxon>Eurotiomycetes</taxon>
        <taxon>Eurotiomycetidae</taxon>
        <taxon>Eurotiales</taxon>
        <taxon>Aspergillaceae</taxon>
        <taxon>Penicillium</taxon>
    </lineage>
</organism>
<protein>
    <recommendedName>
        <fullName evidence="7">FAD-binding domain-containing protein</fullName>
    </recommendedName>
</protein>
<evidence type="ECO:0008006" key="7">
    <source>
        <dbReference type="Google" id="ProtNLM"/>
    </source>
</evidence>